<dbReference type="InterPro" id="IPR000182">
    <property type="entry name" value="GNAT_dom"/>
</dbReference>
<dbReference type="InterPro" id="IPR006464">
    <property type="entry name" value="AcTrfase_RimI/Ard1"/>
</dbReference>
<protein>
    <recommendedName>
        <fullName evidence="5">[Ribosomal protein bS18]-alanine N-acetyltransferase</fullName>
        <ecNumber evidence="5">2.3.1.266</ecNumber>
    </recommendedName>
</protein>
<keyword evidence="4" id="KW-0012">Acyltransferase</keyword>
<evidence type="ECO:0000256" key="5">
    <source>
        <dbReference type="RuleBase" id="RU363094"/>
    </source>
</evidence>
<keyword evidence="2 5" id="KW-0963">Cytoplasm</keyword>
<evidence type="ECO:0000256" key="1">
    <source>
        <dbReference type="ARBA" id="ARBA00005395"/>
    </source>
</evidence>
<dbReference type="RefSeq" id="WP_012062073.1">
    <property type="nucleotide sequence ID" value="NC_009633.1"/>
</dbReference>
<evidence type="ECO:0000256" key="2">
    <source>
        <dbReference type="ARBA" id="ARBA00022490"/>
    </source>
</evidence>
<name>A6TLG2_ALKMQ</name>
<dbReference type="GO" id="GO:0008999">
    <property type="term" value="F:protein-N-terminal-alanine acetyltransferase activity"/>
    <property type="evidence" value="ECO:0007669"/>
    <property type="project" value="UniProtKB-EC"/>
</dbReference>
<dbReference type="PANTHER" id="PTHR43420:SF44">
    <property type="entry name" value="ACETYLTRANSFERASE YPEA"/>
    <property type="match status" value="1"/>
</dbReference>
<reference evidence="8" key="1">
    <citation type="journal article" date="2016" name="Genome Announc.">
        <title>Complete genome sequence of Alkaliphilus metalliredigens strain QYMF, an alkaliphilic and metal-reducing bacterium isolated from borax-contaminated leachate ponds.</title>
        <authorList>
            <person name="Hwang C."/>
            <person name="Copeland A."/>
            <person name="Lucas S."/>
            <person name="Lapidus A."/>
            <person name="Barry K."/>
            <person name="Detter J.C."/>
            <person name="Glavina Del Rio T."/>
            <person name="Hammon N."/>
            <person name="Israni S."/>
            <person name="Dalin E."/>
            <person name="Tice H."/>
            <person name="Pitluck S."/>
            <person name="Chertkov O."/>
            <person name="Brettin T."/>
            <person name="Bruce D."/>
            <person name="Han C."/>
            <person name="Schmutz J."/>
            <person name="Larimer F."/>
            <person name="Land M.L."/>
            <person name="Hauser L."/>
            <person name="Kyrpides N."/>
            <person name="Mikhailova N."/>
            <person name="Ye Q."/>
            <person name="Zhou J."/>
            <person name="Richardson P."/>
            <person name="Fields M.W."/>
        </authorList>
    </citation>
    <scope>NUCLEOTIDE SEQUENCE [LARGE SCALE GENOMIC DNA]</scope>
    <source>
        <strain evidence="8">QYMF</strain>
    </source>
</reference>
<gene>
    <name evidence="7" type="ordered locus">Amet_0805</name>
</gene>
<dbReference type="KEGG" id="amt:Amet_0805"/>
<dbReference type="EC" id="2.3.1.266" evidence="5"/>
<accession>A6TLG2</accession>
<sequence>MNPISVRKMNRQDIEQVLIIETHCFAIPWTKGAFEKELKENKLARYVVAEVNENVVAYGGMWLIIDEGHITNIAVHPEYQGQKIGKEIVLGLMEVAKEANLLRLTLEVRKSNLIAQQLYRGMGFIISGIRPGYYHDNGEDAIIMWKDL</sequence>
<dbReference type="eggNOG" id="COG0456">
    <property type="taxonomic scope" value="Bacteria"/>
</dbReference>
<evidence type="ECO:0000256" key="4">
    <source>
        <dbReference type="ARBA" id="ARBA00023315"/>
    </source>
</evidence>
<dbReference type="EMBL" id="CP000724">
    <property type="protein sequence ID" value="ABR47030.1"/>
    <property type="molecule type" value="Genomic_DNA"/>
</dbReference>
<dbReference type="NCBIfam" id="TIGR01575">
    <property type="entry name" value="rimI"/>
    <property type="match status" value="1"/>
</dbReference>
<dbReference type="HOGENOM" id="CLU_013985_23_3_9"/>
<evidence type="ECO:0000259" key="6">
    <source>
        <dbReference type="PROSITE" id="PS51186"/>
    </source>
</evidence>
<dbReference type="Pfam" id="PF00583">
    <property type="entry name" value="Acetyltransf_1"/>
    <property type="match status" value="1"/>
</dbReference>
<dbReference type="Proteomes" id="UP000001572">
    <property type="component" value="Chromosome"/>
</dbReference>
<dbReference type="CDD" id="cd04301">
    <property type="entry name" value="NAT_SF"/>
    <property type="match status" value="1"/>
</dbReference>
<comment type="similarity">
    <text evidence="1 5">Belongs to the acetyltransferase family. RimI subfamily.</text>
</comment>
<evidence type="ECO:0000256" key="3">
    <source>
        <dbReference type="ARBA" id="ARBA00022679"/>
    </source>
</evidence>
<evidence type="ECO:0000313" key="8">
    <source>
        <dbReference type="Proteomes" id="UP000001572"/>
    </source>
</evidence>
<dbReference type="STRING" id="293826.Amet_0805"/>
<comment type="subcellular location">
    <subcellularLocation>
        <location evidence="5">Cytoplasm</location>
    </subcellularLocation>
</comment>
<dbReference type="GO" id="GO:0005737">
    <property type="term" value="C:cytoplasm"/>
    <property type="evidence" value="ECO:0007669"/>
    <property type="project" value="UniProtKB-SubCell"/>
</dbReference>
<comment type="catalytic activity">
    <reaction evidence="5">
        <text>N-terminal L-alanyl-[ribosomal protein bS18] + acetyl-CoA = N-terminal N(alpha)-acetyl-L-alanyl-[ribosomal protein bS18] + CoA + H(+)</text>
        <dbReference type="Rhea" id="RHEA:43756"/>
        <dbReference type="Rhea" id="RHEA-COMP:10676"/>
        <dbReference type="Rhea" id="RHEA-COMP:10677"/>
        <dbReference type="ChEBI" id="CHEBI:15378"/>
        <dbReference type="ChEBI" id="CHEBI:57287"/>
        <dbReference type="ChEBI" id="CHEBI:57288"/>
        <dbReference type="ChEBI" id="CHEBI:64718"/>
        <dbReference type="ChEBI" id="CHEBI:83683"/>
        <dbReference type="EC" id="2.3.1.266"/>
    </reaction>
</comment>
<dbReference type="SUPFAM" id="SSF55729">
    <property type="entry name" value="Acyl-CoA N-acyltransferases (Nat)"/>
    <property type="match status" value="1"/>
</dbReference>
<proteinExistence type="inferred from homology"/>
<keyword evidence="8" id="KW-1185">Reference proteome</keyword>
<evidence type="ECO:0000313" key="7">
    <source>
        <dbReference type="EMBL" id="ABR47030.1"/>
    </source>
</evidence>
<feature type="domain" description="N-acetyltransferase" evidence="6">
    <location>
        <begin position="4"/>
        <end position="148"/>
    </location>
</feature>
<dbReference type="AlphaFoldDB" id="A6TLG2"/>
<dbReference type="PANTHER" id="PTHR43420">
    <property type="entry name" value="ACETYLTRANSFERASE"/>
    <property type="match status" value="1"/>
</dbReference>
<keyword evidence="3 7" id="KW-0808">Transferase</keyword>
<dbReference type="OrthoDB" id="9794566at2"/>
<organism evidence="7 8">
    <name type="scientific">Alkaliphilus metalliredigens (strain QYMF)</name>
    <dbReference type="NCBI Taxonomy" id="293826"/>
    <lineage>
        <taxon>Bacteria</taxon>
        <taxon>Bacillati</taxon>
        <taxon>Bacillota</taxon>
        <taxon>Clostridia</taxon>
        <taxon>Peptostreptococcales</taxon>
        <taxon>Natronincolaceae</taxon>
        <taxon>Alkaliphilus</taxon>
    </lineage>
</organism>
<dbReference type="PROSITE" id="PS51186">
    <property type="entry name" value="GNAT"/>
    <property type="match status" value="1"/>
</dbReference>
<comment type="function">
    <text evidence="5">Acetylates the N-terminal alanine of ribosomal protein bS18.</text>
</comment>
<dbReference type="Gene3D" id="3.40.630.30">
    <property type="match status" value="1"/>
</dbReference>
<dbReference type="InterPro" id="IPR016181">
    <property type="entry name" value="Acyl_CoA_acyltransferase"/>
</dbReference>
<dbReference type="InterPro" id="IPR050680">
    <property type="entry name" value="YpeA/RimI_acetyltransf"/>
</dbReference>